<gene>
    <name evidence="2" type="ordered locus">Ftrac_2828</name>
</gene>
<evidence type="ECO:0000313" key="3">
    <source>
        <dbReference type="Proteomes" id="UP000008720"/>
    </source>
</evidence>
<proteinExistence type="predicted"/>
<organism evidence="2 3">
    <name type="scientific">Marivirga tractuosa (strain ATCC 23168 / DSM 4126 / NBRC 15989 / NCIMB 1408 / VKM B-1430 / H-43)</name>
    <name type="common">Microscilla tractuosa</name>
    <name type="synonym">Flexibacter tractuosus</name>
    <dbReference type="NCBI Taxonomy" id="643867"/>
    <lineage>
        <taxon>Bacteria</taxon>
        <taxon>Pseudomonadati</taxon>
        <taxon>Bacteroidota</taxon>
        <taxon>Cytophagia</taxon>
        <taxon>Cytophagales</taxon>
        <taxon>Marivirgaceae</taxon>
        <taxon>Marivirga</taxon>
    </lineage>
</organism>
<dbReference type="eggNOG" id="ENOG50331X7">
    <property type="taxonomic scope" value="Bacteria"/>
</dbReference>
<name>E4TRV7_MARTH</name>
<dbReference type="EMBL" id="CP002349">
    <property type="protein sequence ID" value="ADR22806.1"/>
    <property type="molecule type" value="Genomic_DNA"/>
</dbReference>
<sequence>MKKFLRNGLMLAAAGTLLFTACDPENGEETPINAPTLSLTSELESEYAEGTDVDLSYEWEAPGKIGQVQYVVLVDGSTALDTTFTESELGFSAQDSVGSLNFTLTAPENSAGSIIDVEVTLIDRENQSTTNTEASFEVIESSSPLVSYTDILVYAPAGDGSTNTWFSTNLGETVTEAEVNSASAPNSSDVDFGYYYGANSDFASIASPNAYNLAGINIDDWNTRNATEFKLTTISDEEYLGLSTSADLETVWNREDNVNEGETITNLEVGDVVAFQLDPNNKDGLYGVFKVITIEPGIETNDYIEIEVLIQD</sequence>
<dbReference type="KEGG" id="mtt:Ftrac_2828"/>
<dbReference type="AlphaFoldDB" id="E4TRV7"/>
<dbReference type="Proteomes" id="UP000008720">
    <property type="component" value="Chromosome"/>
</dbReference>
<dbReference type="OrthoDB" id="980684at2"/>
<dbReference type="RefSeq" id="WP_013454949.1">
    <property type="nucleotide sequence ID" value="NC_014759.1"/>
</dbReference>
<keyword evidence="3" id="KW-1185">Reference proteome</keyword>
<evidence type="ECO:0000313" key="2">
    <source>
        <dbReference type="EMBL" id="ADR22806.1"/>
    </source>
</evidence>
<protein>
    <submittedName>
        <fullName evidence="2">Uncharacterized protein</fullName>
    </submittedName>
</protein>
<feature type="signal peptide" evidence="1">
    <location>
        <begin position="1"/>
        <end position="21"/>
    </location>
</feature>
<accession>E4TRV7</accession>
<keyword evidence="1" id="KW-0732">Signal</keyword>
<dbReference type="HOGENOM" id="CLU_890820_0_0_10"/>
<dbReference type="PROSITE" id="PS51257">
    <property type="entry name" value="PROKAR_LIPOPROTEIN"/>
    <property type="match status" value="1"/>
</dbReference>
<evidence type="ECO:0000256" key="1">
    <source>
        <dbReference type="SAM" id="SignalP"/>
    </source>
</evidence>
<reference evidence="2 3" key="1">
    <citation type="journal article" date="2011" name="Stand. Genomic Sci.">
        <title>Complete genome sequence of Marivirga tractuosa type strain (H-43).</title>
        <authorList>
            <person name="Pagani I."/>
            <person name="Chertkov O."/>
            <person name="Lapidus A."/>
            <person name="Lucas S."/>
            <person name="Del Rio T.G."/>
            <person name="Tice H."/>
            <person name="Copeland A."/>
            <person name="Cheng J.F."/>
            <person name="Nolan M."/>
            <person name="Saunders E."/>
            <person name="Pitluck S."/>
            <person name="Held B."/>
            <person name="Goodwin L."/>
            <person name="Liolios K."/>
            <person name="Ovchinikova G."/>
            <person name="Ivanova N."/>
            <person name="Mavromatis K."/>
            <person name="Pati A."/>
            <person name="Chen A."/>
            <person name="Palaniappan K."/>
            <person name="Land M."/>
            <person name="Hauser L."/>
            <person name="Jeffries C.D."/>
            <person name="Detter J.C."/>
            <person name="Han C."/>
            <person name="Tapia R."/>
            <person name="Ngatchou-Djao O.D."/>
            <person name="Rohde M."/>
            <person name="Goker M."/>
            <person name="Spring S."/>
            <person name="Sikorski J."/>
            <person name="Woyke T."/>
            <person name="Bristow J."/>
            <person name="Eisen J.A."/>
            <person name="Markowitz V."/>
            <person name="Hugenholtz P."/>
            <person name="Klenk H.P."/>
            <person name="Kyrpides N.C."/>
        </authorList>
    </citation>
    <scope>NUCLEOTIDE SEQUENCE [LARGE SCALE GENOMIC DNA]</scope>
    <source>
        <strain evidence="3">ATCC 23168 / DSM 4126 / NBRC 15989 / NCIMB 1408 / VKM B-1430 / H-43</strain>
    </source>
</reference>
<feature type="chain" id="PRO_5003188194" evidence="1">
    <location>
        <begin position="22"/>
        <end position="312"/>
    </location>
</feature>